<dbReference type="SUPFAM" id="SSF51735">
    <property type="entry name" value="NAD(P)-binding Rossmann-fold domains"/>
    <property type="match status" value="1"/>
</dbReference>
<dbReference type="InterPro" id="IPR051603">
    <property type="entry name" value="Zinc-ADH_QOR/CCCR"/>
</dbReference>
<evidence type="ECO:0000313" key="8">
    <source>
        <dbReference type="EMBL" id="SDN20877.1"/>
    </source>
</evidence>
<evidence type="ECO:0000256" key="3">
    <source>
        <dbReference type="ARBA" id="ARBA00022490"/>
    </source>
</evidence>
<dbReference type="PANTHER" id="PTHR44154">
    <property type="entry name" value="QUINONE OXIDOREDUCTASE"/>
    <property type="match status" value="1"/>
</dbReference>
<dbReference type="GO" id="GO:0003723">
    <property type="term" value="F:RNA binding"/>
    <property type="evidence" value="ECO:0007669"/>
    <property type="project" value="UniProtKB-KW"/>
</dbReference>
<keyword evidence="9" id="KW-1185">Reference proteome</keyword>
<evidence type="ECO:0000256" key="1">
    <source>
        <dbReference type="ARBA" id="ARBA00004496"/>
    </source>
</evidence>
<reference evidence="9" key="1">
    <citation type="submission" date="2016-10" db="EMBL/GenBank/DDBJ databases">
        <authorList>
            <person name="Varghese N."/>
            <person name="Submissions S."/>
        </authorList>
    </citation>
    <scope>NUCLEOTIDE SEQUENCE [LARGE SCALE GENOMIC DNA]</scope>
    <source>
        <strain evidence="9">CGMCC 1.10369</strain>
    </source>
</reference>
<dbReference type="InterPro" id="IPR020843">
    <property type="entry name" value="ER"/>
</dbReference>
<organism evidence="8 9">
    <name type="scientific">Alkalicoccus daliensis</name>
    <dbReference type="NCBI Taxonomy" id="745820"/>
    <lineage>
        <taxon>Bacteria</taxon>
        <taxon>Bacillati</taxon>
        <taxon>Bacillota</taxon>
        <taxon>Bacilli</taxon>
        <taxon>Bacillales</taxon>
        <taxon>Bacillaceae</taxon>
        <taxon>Alkalicoccus</taxon>
    </lineage>
</organism>
<dbReference type="AlphaFoldDB" id="A0A1G9ZIH8"/>
<dbReference type="Gene3D" id="3.40.50.720">
    <property type="entry name" value="NAD(P)-binding Rossmann-like Domain"/>
    <property type="match status" value="1"/>
</dbReference>
<evidence type="ECO:0000313" key="9">
    <source>
        <dbReference type="Proteomes" id="UP000198778"/>
    </source>
</evidence>
<evidence type="ECO:0000256" key="6">
    <source>
        <dbReference type="ARBA" id="ARBA00022990"/>
    </source>
</evidence>
<dbReference type="Pfam" id="PF00107">
    <property type="entry name" value="ADH_zinc_N"/>
    <property type="match status" value="1"/>
</dbReference>
<dbReference type="RefSeq" id="WP_090839532.1">
    <property type="nucleotide sequence ID" value="NZ_FNIL01000001.1"/>
</dbReference>
<dbReference type="GO" id="GO:0008270">
    <property type="term" value="F:zinc ion binding"/>
    <property type="evidence" value="ECO:0007669"/>
    <property type="project" value="InterPro"/>
</dbReference>
<dbReference type="InterPro" id="IPR013149">
    <property type="entry name" value="ADH-like_C"/>
</dbReference>
<accession>A0A1G9ZIH8</accession>
<evidence type="ECO:0000256" key="5">
    <source>
        <dbReference type="ARBA" id="ARBA00022884"/>
    </source>
</evidence>
<dbReference type="SMART" id="SM00829">
    <property type="entry name" value="PKS_ER"/>
    <property type="match status" value="1"/>
</dbReference>
<dbReference type="PANTHER" id="PTHR44154:SF1">
    <property type="entry name" value="QUINONE OXIDOREDUCTASE"/>
    <property type="match status" value="1"/>
</dbReference>
<gene>
    <name evidence="8" type="ORF">SAMN04488053_101110</name>
</gene>
<name>A0A1G9ZIH8_9BACI</name>
<dbReference type="InterPro" id="IPR013154">
    <property type="entry name" value="ADH-like_N"/>
</dbReference>
<evidence type="ECO:0000256" key="2">
    <source>
        <dbReference type="ARBA" id="ARBA00011881"/>
    </source>
</evidence>
<sequence>MKALLLEKAGQWKDMKIQEVDIPAYGKDEVLVRVKAAGLNPVDYKTGENGNPAWEFPHVLGLDVAGTIEAVGEEVEGFSEEDHVVFLNNMAEWGGFAEFAVAKAHTVSKIPYNVVFEDAASLPVAGYTAYQAIFEKLRVRAGKSILIHAGAGGVGGFAIQLAKNAGLKVFTTASAENHDYVKELGADVAIDYTKESFVEKVLEETSGIGVDYVLDTAGRDNATASLDVLTYNGEIAFIAGQPKIDDSITFAHPKSFHHVALGSVLQSKNMDAQRRIAEIGTEMLGMLSNGKLKARVSQKIPMVDVSKGLEQLSTRKVKGKIVAVW</sequence>
<keyword evidence="6" id="KW-0007">Acetylation</keyword>
<feature type="domain" description="Enoyl reductase (ER)" evidence="7">
    <location>
        <begin position="10"/>
        <end position="323"/>
    </location>
</feature>
<dbReference type="EMBL" id="FNIL01000001">
    <property type="protein sequence ID" value="SDN20877.1"/>
    <property type="molecule type" value="Genomic_DNA"/>
</dbReference>
<dbReference type="OrthoDB" id="9792162at2"/>
<comment type="subunit">
    <text evidence="2">Homotetramer.</text>
</comment>
<keyword evidence="4" id="KW-0521">NADP</keyword>
<comment type="subcellular location">
    <subcellularLocation>
        <location evidence="1">Cytoplasm</location>
    </subcellularLocation>
</comment>
<proteinExistence type="predicted"/>
<dbReference type="InterPro" id="IPR002364">
    <property type="entry name" value="Quin_OxRdtase/zeta-crystal_CS"/>
</dbReference>
<dbReference type="Pfam" id="PF08240">
    <property type="entry name" value="ADH_N"/>
    <property type="match status" value="1"/>
</dbReference>
<dbReference type="STRING" id="745820.SAMN04488053_101110"/>
<dbReference type="GO" id="GO:0016491">
    <property type="term" value="F:oxidoreductase activity"/>
    <property type="evidence" value="ECO:0007669"/>
    <property type="project" value="InterPro"/>
</dbReference>
<dbReference type="Proteomes" id="UP000198778">
    <property type="component" value="Unassembled WGS sequence"/>
</dbReference>
<dbReference type="InterPro" id="IPR036291">
    <property type="entry name" value="NAD(P)-bd_dom_sf"/>
</dbReference>
<dbReference type="SUPFAM" id="SSF50129">
    <property type="entry name" value="GroES-like"/>
    <property type="match status" value="1"/>
</dbReference>
<dbReference type="InterPro" id="IPR011032">
    <property type="entry name" value="GroES-like_sf"/>
</dbReference>
<keyword evidence="5" id="KW-0694">RNA-binding</keyword>
<dbReference type="Gene3D" id="3.90.180.10">
    <property type="entry name" value="Medium-chain alcohol dehydrogenases, catalytic domain"/>
    <property type="match status" value="1"/>
</dbReference>
<dbReference type="GO" id="GO:0005737">
    <property type="term" value="C:cytoplasm"/>
    <property type="evidence" value="ECO:0007669"/>
    <property type="project" value="UniProtKB-SubCell"/>
</dbReference>
<evidence type="ECO:0000259" key="7">
    <source>
        <dbReference type="SMART" id="SM00829"/>
    </source>
</evidence>
<keyword evidence="3" id="KW-0963">Cytoplasm</keyword>
<protein>
    <submittedName>
        <fullName evidence="8">NADPH:quinone reductase</fullName>
    </submittedName>
</protein>
<dbReference type="PROSITE" id="PS01162">
    <property type="entry name" value="QOR_ZETA_CRYSTAL"/>
    <property type="match status" value="1"/>
</dbReference>
<evidence type="ECO:0000256" key="4">
    <source>
        <dbReference type="ARBA" id="ARBA00022857"/>
    </source>
</evidence>
<dbReference type="CDD" id="cd08271">
    <property type="entry name" value="MDR5"/>
    <property type="match status" value="1"/>
</dbReference>